<sequence>MKRKSFYPLFFPVLFLLFLSSCTSDDELWQTFAIVEVTDKFEQDDSFFITAETIAESTPRVTYTIDVQDSNVWSLIELNVQYEMNLTHDEENVGELSTIDYFPTGG</sequence>
<protein>
    <submittedName>
        <fullName evidence="2">Uncharacterized protein</fullName>
    </submittedName>
</protein>
<dbReference type="Proteomes" id="UP001179280">
    <property type="component" value="Unassembled WGS sequence"/>
</dbReference>
<proteinExistence type="predicted"/>
<dbReference type="EMBL" id="JAFBCV010000001">
    <property type="protein sequence ID" value="MBM7836939.1"/>
    <property type="molecule type" value="Genomic_DNA"/>
</dbReference>
<organism evidence="2 3">
    <name type="scientific">Shouchella xiaoxiensis</name>
    <dbReference type="NCBI Taxonomy" id="766895"/>
    <lineage>
        <taxon>Bacteria</taxon>
        <taxon>Bacillati</taxon>
        <taxon>Bacillota</taxon>
        <taxon>Bacilli</taxon>
        <taxon>Bacillales</taxon>
        <taxon>Bacillaceae</taxon>
        <taxon>Shouchella</taxon>
    </lineage>
</organism>
<evidence type="ECO:0000256" key="1">
    <source>
        <dbReference type="SAM" id="SignalP"/>
    </source>
</evidence>
<evidence type="ECO:0000313" key="2">
    <source>
        <dbReference type="EMBL" id="MBM7836939.1"/>
    </source>
</evidence>
<accession>A0ABS2SN42</accession>
<evidence type="ECO:0000313" key="3">
    <source>
        <dbReference type="Proteomes" id="UP001179280"/>
    </source>
</evidence>
<keyword evidence="3" id="KW-1185">Reference proteome</keyword>
<feature type="signal peptide" evidence="1">
    <location>
        <begin position="1"/>
        <end position="23"/>
    </location>
</feature>
<feature type="chain" id="PRO_5047329265" evidence="1">
    <location>
        <begin position="24"/>
        <end position="106"/>
    </location>
</feature>
<reference evidence="2" key="1">
    <citation type="submission" date="2021-01" db="EMBL/GenBank/DDBJ databases">
        <title>Genomic Encyclopedia of Type Strains, Phase IV (KMG-IV): sequencing the most valuable type-strain genomes for metagenomic binning, comparative biology and taxonomic classification.</title>
        <authorList>
            <person name="Goeker M."/>
        </authorList>
    </citation>
    <scope>NUCLEOTIDE SEQUENCE</scope>
    <source>
        <strain evidence="2">DSM 21943</strain>
    </source>
</reference>
<gene>
    <name evidence="2" type="ORF">JOC54_000170</name>
</gene>
<comment type="caution">
    <text evidence="2">The sequence shown here is derived from an EMBL/GenBank/DDBJ whole genome shotgun (WGS) entry which is preliminary data.</text>
</comment>
<dbReference type="PROSITE" id="PS51257">
    <property type="entry name" value="PROKAR_LIPOPROTEIN"/>
    <property type="match status" value="1"/>
</dbReference>
<name>A0ABS2SN42_9BACI</name>
<keyword evidence="1" id="KW-0732">Signal</keyword>
<dbReference type="RefSeq" id="WP_204463677.1">
    <property type="nucleotide sequence ID" value="NZ_JAFBCV010000001.1"/>
</dbReference>